<evidence type="ECO:0000259" key="2">
    <source>
        <dbReference type="PROSITE" id="PS50006"/>
    </source>
</evidence>
<dbReference type="OrthoDB" id="151099at2"/>
<dbReference type="SUPFAM" id="SSF49879">
    <property type="entry name" value="SMAD/FHA domain"/>
    <property type="match status" value="1"/>
</dbReference>
<proteinExistence type="predicted"/>
<dbReference type="KEGG" id="mri:Mal4_58020"/>
<keyword evidence="4" id="KW-1185">Reference proteome</keyword>
<dbReference type="CDD" id="cd00060">
    <property type="entry name" value="FHA"/>
    <property type="match status" value="1"/>
</dbReference>
<name>A0A517ZG49_9PLAN</name>
<dbReference type="PROSITE" id="PS50006">
    <property type="entry name" value="FHA_DOMAIN"/>
    <property type="match status" value="1"/>
</dbReference>
<dbReference type="PANTHER" id="PTHR23308">
    <property type="entry name" value="NUCLEAR INHIBITOR OF PROTEIN PHOSPHATASE-1"/>
    <property type="match status" value="1"/>
</dbReference>
<dbReference type="Proteomes" id="UP000320496">
    <property type="component" value="Chromosome"/>
</dbReference>
<feature type="domain" description="FHA" evidence="2">
    <location>
        <begin position="26"/>
        <end position="75"/>
    </location>
</feature>
<dbReference type="Gene3D" id="2.60.200.20">
    <property type="match status" value="1"/>
</dbReference>
<dbReference type="SMART" id="SM00240">
    <property type="entry name" value="FHA"/>
    <property type="match status" value="1"/>
</dbReference>
<feature type="compositionally biased region" description="Low complexity" evidence="1">
    <location>
        <begin position="131"/>
        <end position="141"/>
    </location>
</feature>
<reference evidence="3 4" key="1">
    <citation type="submission" date="2019-02" db="EMBL/GenBank/DDBJ databases">
        <title>Deep-cultivation of Planctomycetes and their phenomic and genomic characterization uncovers novel biology.</title>
        <authorList>
            <person name="Wiegand S."/>
            <person name="Jogler M."/>
            <person name="Boedeker C."/>
            <person name="Pinto D."/>
            <person name="Vollmers J."/>
            <person name="Rivas-Marin E."/>
            <person name="Kohn T."/>
            <person name="Peeters S.H."/>
            <person name="Heuer A."/>
            <person name="Rast P."/>
            <person name="Oberbeckmann S."/>
            <person name="Bunk B."/>
            <person name="Jeske O."/>
            <person name="Meyerdierks A."/>
            <person name="Storesund J.E."/>
            <person name="Kallscheuer N."/>
            <person name="Luecker S."/>
            <person name="Lage O.M."/>
            <person name="Pohl T."/>
            <person name="Merkel B.J."/>
            <person name="Hornburger P."/>
            <person name="Mueller R.-W."/>
            <person name="Bruemmer F."/>
            <person name="Labrenz M."/>
            <person name="Spormann A.M."/>
            <person name="Op den Camp H."/>
            <person name="Overmann J."/>
            <person name="Amann R."/>
            <person name="Jetten M.S.M."/>
            <person name="Mascher T."/>
            <person name="Medema M.H."/>
            <person name="Devos D.P."/>
            <person name="Kaster A.-K."/>
            <person name="Ovreas L."/>
            <person name="Rohde M."/>
            <person name="Galperin M.Y."/>
            <person name="Jogler C."/>
        </authorList>
    </citation>
    <scope>NUCLEOTIDE SEQUENCE [LARGE SCALE GENOMIC DNA]</scope>
    <source>
        <strain evidence="3 4">Mal4</strain>
    </source>
</reference>
<gene>
    <name evidence="3" type="primary">garA_2</name>
    <name evidence="3" type="ORF">Mal4_58020</name>
</gene>
<evidence type="ECO:0000313" key="4">
    <source>
        <dbReference type="Proteomes" id="UP000320496"/>
    </source>
</evidence>
<feature type="region of interest" description="Disordered" evidence="1">
    <location>
        <begin position="125"/>
        <end position="162"/>
    </location>
</feature>
<accession>A0A517ZG49</accession>
<evidence type="ECO:0000256" key="1">
    <source>
        <dbReference type="SAM" id="MobiDB-lite"/>
    </source>
</evidence>
<organism evidence="3 4">
    <name type="scientific">Maioricimonas rarisocia</name>
    <dbReference type="NCBI Taxonomy" id="2528026"/>
    <lineage>
        <taxon>Bacteria</taxon>
        <taxon>Pseudomonadati</taxon>
        <taxon>Planctomycetota</taxon>
        <taxon>Planctomycetia</taxon>
        <taxon>Planctomycetales</taxon>
        <taxon>Planctomycetaceae</taxon>
        <taxon>Maioricimonas</taxon>
    </lineage>
</organism>
<dbReference type="AlphaFoldDB" id="A0A517ZG49"/>
<dbReference type="InterPro" id="IPR000253">
    <property type="entry name" value="FHA_dom"/>
</dbReference>
<dbReference type="Pfam" id="PF00498">
    <property type="entry name" value="FHA"/>
    <property type="match status" value="1"/>
</dbReference>
<evidence type="ECO:0000313" key="3">
    <source>
        <dbReference type="EMBL" id="QDU41434.1"/>
    </source>
</evidence>
<protein>
    <submittedName>
        <fullName evidence="3">Glycogen accumulation regulator GarA</fullName>
    </submittedName>
</protein>
<dbReference type="InterPro" id="IPR050923">
    <property type="entry name" value="Cell_Proc_Reg/RNA_Proc"/>
</dbReference>
<sequence>MESTDKLGELVPCGGGDPIPLLQPKLVVGRRADCDIVLEFPNVSGHHCQFELTNGYWFVRDLQSRNGVKVNGERYDTKWLQPHDEIAIAKHRFEIVYEPDTDAPPPEDDDPFAVGLLEKAGLARRRERARQLPPAARPLPSAEEKSFSEEEDQAMQWLTDGD</sequence>
<dbReference type="InterPro" id="IPR008984">
    <property type="entry name" value="SMAD_FHA_dom_sf"/>
</dbReference>
<dbReference type="RefSeq" id="WP_145372828.1">
    <property type="nucleotide sequence ID" value="NZ_CP036275.1"/>
</dbReference>
<dbReference type="EMBL" id="CP036275">
    <property type="protein sequence ID" value="QDU41434.1"/>
    <property type="molecule type" value="Genomic_DNA"/>
</dbReference>